<dbReference type="Gene3D" id="3.90.550.10">
    <property type="entry name" value="Spore Coat Polysaccharide Biosynthesis Protein SpsA, Chain A"/>
    <property type="match status" value="1"/>
</dbReference>
<organism evidence="3 4">
    <name type="scientific">Megasphaera massiliensis</name>
    <dbReference type="NCBI Taxonomy" id="1232428"/>
    <lineage>
        <taxon>Bacteria</taxon>
        <taxon>Bacillati</taxon>
        <taxon>Bacillota</taxon>
        <taxon>Negativicutes</taxon>
        <taxon>Veillonellales</taxon>
        <taxon>Veillonellaceae</taxon>
        <taxon>Megasphaera</taxon>
    </lineage>
</organism>
<feature type="transmembrane region" description="Helical" evidence="1">
    <location>
        <begin position="276"/>
        <end position="301"/>
    </location>
</feature>
<dbReference type="CDD" id="cd04187">
    <property type="entry name" value="DPM1_like_bac"/>
    <property type="match status" value="1"/>
</dbReference>
<dbReference type="InterPro" id="IPR050256">
    <property type="entry name" value="Glycosyltransferase_2"/>
</dbReference>
<keyword evidence="1" id="KW-1133">Transmembrane helix</keyword>
<keyword evidence="1" id="KW-0812">Transmembrane</keyword>
<proteinExistence type="predicted"/>
<dbReference type="InterPro" id="IPR001173">
    <property type="entry name" value="Glyco_trans_2-like"/>
</dbReference>
<evidence type="ECO:0000256" key="1">
    <source>
        <dbReference type="SAM" id="Phobius"/>
    </source>
</evidence>
<dbReference type="SUPFAM" id="SSF53448">
    <property type="entry name" value="Nucleotide-diphospho-sugar transferases"/>
    <property type="match status" value="1"/>
</dbReference>
<accession>A0ABT1STF4</accession>
<evidence type="ECO:0000313" key="4">
    <source>
        <dbReference type="Proteomes" id="UP001206692"/>
    </source>
</evidence>
<dbReference type="Pfam" id="PF00535">
    <property type="entry name" value="Glycos_transf_2"/>
    <property type="match status" value="1"/>
</dbReference>
<sequence length="338" mass="38974">MAEEIANVERRQGKQLISILVPCYNEEAVLREFYRRTSAVIDGIPSYDFQFMFVNDGSRDGTLSIMHELREKDRRVSYVNLSRNFGKEIAMTAGIDYLTGDAAIIMDADLQDPPELIPEMISWWEQGYQDVSAKRRSRAGETFFKKWSSHAFYTILQKLSNAPMQRDVGDFRLLDRQCLNALRMMRESQRYNKGLFSWIGFEKKEILFDRDARAAGKTKWNYWKLLNLAIEGITSFTIAPLRAAAYVGVFLAFIAILFMLFIIVRTLVYGDDVPGYPSLICAILFIGGVQLSFLGIIGEYLGRVFNESKFRPLYLVQDVNGDRIMNQDKVKEVCKYRK</sequence>
<comment type="caution">
    <text evidence="3">The sequence shown here is derived from an EMBL/GenBank/DDBJ whole genome shotgun (WGS) entry which is preliminary data.</text>
</comment>
<dbReference type="PANTHER" id="PTHR48090">
    <property type="entry name" value="UNDECAPRENYL-PHOSPHATE 4-DEOXY-4-FORMAMIDO-L-ARABINOSE TRANSFERASE-RELATED"/>
    <property type="match status" value="1"/>
</dbReference>
<gene>
    <name evidence="3" type="ORF">NE675_09010</name>
</gene>
<reference evidence="3 4" key="1">
    <citation type="submission" date="2022-06" db="EMBL/GenBank/DDBJ databases">
        <title>Isolation of gut microbiota from human fecal samples.</title>
        <authorList>
            <person name="Pamer E.G."/>
            <person name="Barat B."/>
            <person name="Waligurski E."/>
            <person name="Medina S."/>
            <person name="Paddock L."/>
            <person name="Mostad J."/>
        </authorList>
    </citation>
    <scope>NUCLEOTIDE SEQUENCE [LARGE SCALE GENOMIC DNA]</scope>
    <source>
        <strain evidence="3 4">DFI.1.1</strain>
    </source>
</reference>
<dbReference type="InterPro" id="IPR029044">
    <property type="entry name" value="Nucleotide-diphossugar_trans"/>
</dbReference>
<dbReference type="EMBL" id="JANGEW010000017">
    <property type="protein sequence ID" value="MCQ5343155.1"/>
    <property type="molecule type" value="Genomic_DNA"/>
</dbReference>
<name>A0ABT1STF4_9FIRM</name>
<protein>
    <submittedName>
        <fullName evidence="3">Glycosyltransferase family 2 protein</fullName>
    </submittedName>
</protein>
<feature type="transmembrane region" description="Helical" evidence="1">
    <location>
        <begin position="243"/>
        <end position="264"/>
    </location>
</feature>
<keyword evidence="1" id="KW-0472">Membrane</keyword>
<dbReference type="PANTHER" id="PTHR48090:SF8">
    <property type="entry name" value="GLYCOSYLTRANSFERASE CSBB-RELATED"/>
    <property type="match status" value="1"/>
</dbReference>
<dbReference type="RefSeq" id="WP_227163191.1">
    <property type="nucleotide sequence ID" value="NZ_JAJCIO010000014.1"/>
</dbReference>
<dbReference type="Proteomes" id="UP001206692">
    <property type="component" value="Unassembled WGS sequence"/>
</dbReference>
<keyword evidence="4" id="KW-1185">Reference proteome</keyword>
<evidence type="ECO:0000259" key="2">
    <source>
        <dbReference type="Pfam" id="PF00535"/>
    </source>
</evidence>
<evidence type="ECO:0000313" key="3">
    <source>
        <dbReference type="EMBL" id="MCQ5343155.1"/>
    </source>
</evidence>
<feature type="domain" description="Glycosyltransferase 2-like" evidence="2">
    <location>
        <begin position="18"/>
        <end position="179"/>
    </location>
</feature>